<feature type="domain" description="HTH hxlR-type" evidence="4">
    <location>
        <begin position="13"/>
        <end position="103"/>
    </location>
</feature>
<keyword evidence="1" id="KW-0805">Transcription regulation</keyword>
<dbReference type="InterPro" id="IPR002577">
    <property type="entry name" value="HTH_HxlR"/>
</dbReference>
<dbReference type="SUPFAM" id="SSF46785">
    <property type="entry name" value="Winged helix' DNA-binding domain"/>
    <property type="match status" value="1"/>
</dbReference>
<name>A0A562SWY5_9BACT</name>
<dbReference type="OrthoDB" id="8231503at2"/>
<dbReference type="AlphaFoldDB" id="A0A562SWY5"/>
<organism evidence="5 6">
    <name type="scientific">Lacibacter cauensis</name>
    <dbReference type="NCBI Taxonomy" id="510947"/>
    <lineage>
        <taxon>Bacteria</taxon>
        <taxon>Pseudomonadati</taxon>
        <taxon>Bacteroidota</taxon>
        <taxon>Chitinophagia</taxon>
        <taxon>Chitinophagales</taxon>
        <taxon>Chitinophagaceae</taxon>
        <taxon>Lacibacter</taxon>
    </lineage>
</organism>
<comment type="caution">
    <text evidence="5">The sequence shown here is derived from an EMBL/GenBank/DDBJ whole genome shotgun (WGS) entry which is preliminary data.</text>
</comment>
<dbReference type="EMBL" id="VLLE01000002">
    <property type="protein sequence ID" value="TWI85683.1"/>
    <property type="molecule type" value="Genomic_DNA"/>
</dbReference>
<dbReference type="InterPro" id="IPR036390">
    <property type="entry name" value="WH_DNA-bd_sf"/>
</dbReference>
<protein>
    <submittedName>
        <fullName evidence="5">HxlR family transcriptional regulator</fullName>
    </submittedName>
</protein>
<dbReference type="PANTHER" id="PTHR33204">
    <property type="entry name" value="TRANSCRIPTIONAL REGULATOR, MARR FAMILY"/>
    <property type="match status" value="1"/>
</dbReference>
<keyword evidence="2" id="KW-0238">DNA-binding</keyword>
<dbReference type="PROSITE" id="PS51118">
    <property type="entry name" value="HTH_HXLR"/>
    <property type="match status" value="1"/>
</dbReference>
<reference evidence="5 6" key="1">
    <citation type="journal article" date="2015" name="Stand. Genomic Sci.">
        <title>Genomic Encyclopedia of Bacterial and Archaeal Type Strains, Phase III: the genomes of soil and plant-associated and newly described type strains.</title>
        <authorList>
            <person name="Whitman W.B."/>
            <person name="Woyke T."/>
            <person name="Klenk H.P."/>
            <person name="Zhou Y."/>
            <person name="Lilburn T.G."/>
            <person name="Beck B.J."/>
            <person name="De Vos P."/>
            <person name="Vandamme P."/>
            <person name="Eisen J.A."/>
            <person name="Garrity G."/>
            <person name="Hugenholtz P."/>
            <person name="Kyrpides N.C."/>
        </authorList>
    </citation>
    <scope>NUCLEOTIDE SEQUENCE [LARGE SCALE GENOMIC DNA]</scope>
    <source>
        <strain evidence="5 6">CGMCC 1.7271</strain>
    </source>
</reference>
<evidence type="ECO:0000313" key="5">
    <source>
        <dbReference type="EMBL" id="TWI85683.1"/>
    </source>
</evidence>
<accession>A0A562SWY5</accession>
<evidence type="ECO:0000256" key="2">
    <source>
        <dbReference type="ARBA" id="ARBA00023125"/>
    </source>
</evidence>
<evidence type="ECO:0000256" key="1">
    <source>
        <dbReference type="ARBA" id="ARBA00023015"/>
    </source>
</evidence>
<dbReference type="InterPro" id="IPR036388">
    <property type="entry name" value="WH-like_DNA-bd_sf"/>
</dbReference>
<sequence>MTTNNSNENEATCPAQAMLKLVAGKWKPEILRLAVEQPLRFSSLLRTLKGSNKQAIAAALKELEETGLLEKVVIKQKPLHIEYYLTKQGHALIPVLQQLENIG</sequence>
<dbReference type="RefSeq" id="WP_144884783.1">
    <property type="nucleotide sequence ID" value="NZ_VLLE01000002.1"/>
</dbReference>
<proteinExistence type="predicted"/>
<evidence type="ECO:0000256" key="3">
    <source>
        <dbReference type="ARBA" id="ARBA00023163"/>
    </source>
</evidence>
<dbReference type="Proteomes" id="UP000316167">
    <property type="component" value="Unassembled WGS sequence"/>
</dbReference>
<dbReference type="GO" id="GO:0003677">
    <property type="term" value="F:DNA binding"/>
    <property type="evidence" value="ECO:0007669"/>
    <property type="project" value="UniProtKB-KW"/>
</dbReference>
<keyword evidence="6" id="KW-1185">Reference proteome</keyword>
<gene>
    <name evidence="5" type="ORF">IQ13_0846</name>
</gene>
<dbReference type="Pfam" id="PF01638">
    <property type="entry name" value="HxlR"/>
    <property type="match status" value="1"/>
</dbReference>
<evidence type="ECO:0000259" key="4">
    <source>
        <dbReference type="PROSITE" id="PS51118"/>
    </source>
</evidence>
<evidence type="ECO:0000313" key="6">
    <source>
        <dbReference type="Proteomes" id="UP000316167"/>
    </source>
</evidence>
<dbReference type="Gene3D" id="1.10.10.10">
    <property type="entry name" value="Winged helix-like DNA-binding domain superfamily/Winged helix DNA-binding domain"/>
    <property type="match status" value="1"/>
</dbReference>
<keyword evidence="3" id="KW-0804">Transcription</keyword>